<dbReference type="OrthoDB" id="9049620at2759"/>
<dbReference type="SUPFAM" id="SSF49599">
    <property type="entry name" value="TRAF domain-like"/>
    <property type="match status" value="2"/>
</dbReference>
<dbReference type="Pfam" id="PF02176">
    <property type="entry name" value="zf-TRAF"/>
    <property type="match status" value="1"/>
</dbReference>
<sequence length="464" mass="53967">MEDGGFNFVPASLKIKEYECIVCSHLLNEAMELPCTHMACQSCLWAWHQKPEANKYTDDTTEEEAYGCPECKASYTIAQARRSATADRLILNTMEVKCIMYIHGCPWTGLIKDYHTSHKTECSFSSVRCPFQGCDEIVHRALIEDHEENCSFRYSECPICNIHADWKSKDHVCMIPCPNKGCYELIEKSQLQHHAEYSCKTNLILCRWRQYGCLEELPRPEMVVHQAECEVTQIDYVIIDHYKEIISMKQEANKLNQKKLNEITPKHKELKLKAEQLRAEWEKFHQSESMVTTSDGRLRLVNFQDLLMLIQENDIINFMQYTSQSYRLVELLDENGDTLLHHATRYKRPDFVLWLIQFSEQYTQCKPNVKDHDGQNSAQIAVTVDCIPVLQVLLDNQPELLNEDRTSHGSTLLHMAIDLGFEEMAKYICSRVDVDVNVKDIFSKKPDDLKEVSKDVKRMIKNHR</sequence>
<dbReference type="AlphaFoldDB" id="A0A7M6DNC0"/>
<dbReference type="EnsemblMetazoa" id="CLYHEMT017757.3">
    <property type="protein sequence ID" value="CLYHEMP017757.3"/>
    <property type="gene ID" value="CLYHEMG017757"/>
</dbReference>
<dbReference type="PANTHER" id="PTHR10131:SF94">
    <property type="entry name" value="TNF RECEPTOR-ASSOCIATED FACTOR 4"/>
    <property type="match status" value="1"/>
</dbReference>
<reference evidence="7" key="1">
    <citation type="submission" date="2021-01" db="UniProtKB">
        <authorList>
            <consortium name="EnsemblMetazoa"/>
        </authorList>
    </citation>
    <scope>IDENTIFICATION</scope>
</reference>
<dbReference type="Proteomes" id="UP000594262">
    <property type="component" value="Unplaced"/>
</dbReference>
<evidence type="ECO:0000256" key="4">
    <source>
        <dbReference type="PROSITE-ProRule" id="PRU00207"/>
    </source>
</evidence>
<dbReference type="InterPro" id="IPR001293">
    <property type="entry name" value="Znf_TRAF"/>
</dbReference>
<proteinExistence type="predicted"/>
<dbReference type="Gene3D" id="1.25.40.20">
    <property type="entry name" value="Ankyrin repeat-containing domain"/>
    <property type="match status" value="1"/>
</dbReference>
<feature type="zinc finger region" description="TRAF-type" evidence="4">
    <location>
        <begin position="117"/>
        <end position="160"/>
    </location>
</feature>
<dbReference type="SMART" id="SM00248">
    <property type="entry name" value="ANK"/>
    <property type="match status" value="3"/>
</dbReference>
<dbReference type="InterPro" id="IPR036770">
    <property type="entry name" value="Ankyrin_rpt-contain_sf"/>
</dbReference>
<organism evidence="7 8">
    <name type="scientific">Clytia hemisphaerica</name>
    <dbReference type="NCBI Taxonomy" id="252671"/>
    <lineage>
        <taxon>Eukaryota</taxon>
        <taxon>Metazoa</taxon>
        <taxon>Cnidaria</taxon>
        <taxon>Hydrozoa</taxon>
        <taxon>Hydroidolina</taxon>
        <taxon>Leptothecata</taxon>
        <taxon>Obeliida</taxon>
        <taxon>Clytiidae</taxon>
        <taxon>Clytia</taxon>
    </lineage>
</organism>
<protein>
    <recommendedName>
        <fullName evidence="9">RING-type E3 ubiquitin transferase</fullName>
    </recommendedName>
</protein>
<feature type="domain" description="TRAF-type" evidence="6">
    <location>
        <begin position="175"/>
        <end position="222"/>
    </location>
</feature>
<feature type="zinc finger region" description="TRAF-type" evidence="4">
    <location>
        <begin position="175"/>
        <end position="222"/>
    </location>
</feature>
<dbReference type="SMART" id="SM00184">
    <property type="entry name" value="RING"/>
    <property type="match status" value="1"/>
</dbReference>
<keyword evidence="2 4" id="KW-0863">Zinc-finger</keyword>
<evidence type="ECO:0000259" key="5">
    <source>
        <dbReference type="PROSITE" id="PS50089"/>
    </source>
</evidence>
<evidence type="ECO:0000313" key="7">
    <source>
        <dbReference type="EnsemblMetazoa" id="CLYHEMP017757.1"/>
    </source>
</evidence>
<evidence type="ECO:0008006" key="9">
    <source>
        <dbReference type="Google" id="ProtNLM"/>
    </source>
</evidence>
<dbReference type="GO" id="GO:0008270">
    <property type="term" value="F:zinc ion binding"/>
    <property type="evidence" value="ECO:0007669"/>
    <property type="project" value="UniProtKB-KW"/>
</dbReference>
<evidence type="ECO:0000256" key="1">
    <source>
        <dbReference type="ARBA" id="ARBA00022723"/>
    </source>
</evidence>
<feature type="domain" description="RING-type" evidence="5">
    <location>
        <begin position="20"/>
        <end position="72"/>
    </location>
</feature>
<keyword evidence="3 4" id="KW-0862">Zinc</keyword>
<name>A0A7M6DNC0_9CNID</name>
<dbReference type="EnsemblMetazoa" id="CLYHEMT017757.1">
    <property type="protein sequence ID" value="CLYHEMP017757.1"/>
    <property type="gene ID" value="CLYHEMG017757"/>
</dbReference>
<dbReference type="PROSITE" id="PS50089">
    <property type="entry name" value="ZF_RING_2"/>
    <property type="match status" value="1"/>
</dbReference>
<evidence type="ECO:0000259" key="6">
    <source>
        <dbReference type="PROSITE" id="PS50145"/>
    </source>
</evidence>
<dbReference type="PROSITE" id="PS50145">
    <property type="entry name" value="ZF_TRAF"/>
    <property type="match status" value="2"/>
</dbReference>
<feature type="domain" description="TRAF-type" evidence="6">
    <location>
        <begin position="117"/>
        <end position="160"/>
    </location>
</feature>
<dbReference type="RefSeq" id="XP_066914996.1">
    <property type="nucleotide sequence ID" value="XM_067058895.1"/>
</dbReference>
<dbReference type="GeneID" id="136802174"/>
<dbReference type="SUPFAM" id="SSF57850">
    <property type="entry name" value="RING/U-box"/>
    <property type="match status" value="1"/>
</dbReference>
<evidence type="ECO:0000256" key="3">
    <source>
        <dbReference type="ARBA" id="ARBA00022833"/>
    </source>
</evidence>
<dbReference type="InterPro" id="IPR013083">
    <property type="entry name" value="Znf_RING/FYVE/PHD"/>
</dbReference>
<dbReference type="PANTHER" id="PTHR10131">
    <property type="entry name" value="TNF RECEPTOR ASSOCIATED FACTOR"/>
    <property type="match status" value="1"/>
</dbReference>
<accession>A0A7M6DNC0</accession>
<dbReference type="InterPro" id="IPR002110">
    <property type="entry name" value="Ankyrin_rpt"/>
</dbReference>
<dbReference type="Pfam" id="PF12796">
    <property type="entry name" value="Ank_2"/>
    <property type="match status" value="1"/>
</dbReference>
<dbReference type="SUPFAM" id="SSF48403">
    <property type="entry name" value="Ankyrin repeat"/>
    <property type="match status" value="1"/>
</dbReference>
<dbReference type="InterPro" id="IPR001841">
    <property type="entry name" value="Znf_RING"/>
</dbReference>
<keyword evidence="1 4" id="KW-0479">Metal-binding</keyword>
<dbReference type="Gene3D" id="3.30.40.10">
    <property type="entry name" value="Zinc/RING finger domain, C3HC4 (zinc finger)"/>
    <property type="match status" value="4"/>
</dbReference>
<keyword evidence="8" id="KW-1185">Reference proteome</keyword>
<evidence type="ECO:0000256" key="2">
    <source>
        <dbReference type="ARBA" id="ARBA00022771"/>
    </source>
</evidence>
<evidence type="ECO:0000313" key="8">
    <source>
        <dbReference type="Proteomes" id="UP000594262"/>
    </source>
</evidence>